<feature type="non-terminal residue" evidence="1">
    <location>
        <position position="68"/>
    </location>
</feature>
<sequence>MSLNSALTYSHSFNVNIMKLSVHRIIKLARAKDFNLEICSFSSAFHWSITLSLQRGIPAGGRSTNRLN</sequence>
<name>S4NZ26_9NEOP</name>
<accession>S4NZ26</accession>
<organism evidence="1">
    <name type="scientific">Pararge aegeria</name>
    <name type="common">speckled wood butterfly</name>
    <dbReference type="NCBI Taxonomy" id="116150"/>
    <lineage>
        <taxon>Eukaryota</taxon>
        <taxon>Metazoa</taxon>
        <taxon>Ecdysozoa</taxon>
        <taxon>Arthropoda</taxon>
        <taxon>Hexapoda</taxon>
        <taxon>Insecta</taxon>
        <taxon>Pterygota</taxon>
        <taxon>Neoptera</taxon>
        <taxon>Endopterygota</taxon>
        <taxon>Lepidoptera</taxon>
        <taxon>Glossata</taxon>
        <taxon>Ditrysia</taxon>
        <taxon>Papilionoidea</taxon>
        <taxon>Nymphalidae</taxon>
        <taxon>Satyrinae</taxon>
        <taxon>Satyrini</taxon>
        <taxon>Parargina</taxon>
        <taxon>Pararge</taxon>
    </lineage>
</organism>
<evidence type="ECO:0000313" key="1">
    <source>
        <dbReference type="EMBL" id="JAA78955.1"/>
    </source>
</evidence>
<reference evidence="1" key="2">
    <citation type="submission" date="2013-05" db="EMBL/GenBank/DDBJ databases">
        <authorList>
            <person name="Carter J.-M."/>
            <person name="Baker S.C."/>
            <person name="Pink R."/>
            <person name="Carter D.R.F."/>
            <person name="Collins A."/>
            <person name="Tomlin J."/>
            <person name="Gibbs M."/>
            <person name="Breuker C.J."/>
        </authorList>
    </citation>
    <scope>NUCLEOTIDE SEQUENCE</scope>
    <source>
        <tissue evidence="1">Ovary</tissue>
    </source>
</reference>
<proteinExistence type="predicted"/>
<dbReference type="AlphaFoldDB" id="S4NZ26"/>
<reference evidence="1" key="1">
    <citation type="journal article" date="2013" name="BMC Genomics">
        <title>Unscrambling butterfly oogenesis.</title>
        <authorList>
            <person name="Carter J.M."/>
            <person name="Baker S.C."/>
            <person name="Pink R."/>
            <person name="Carter D.R."/>
            <person name="Collins A."/>
            <person name="Tomlin J."/>
            <person name="Gibbs M."/>
            <person name="Breuker C.J."/>
        </authorList>
    </citation>
    <scope>NUCLEOTIDE SEQUENCE</scope>
    <source>
        <tissue evidence="1">Ovary</tissue>
    </source>
</reference>
<dbReference type="EMBL" id="GAIX01013605">
    <property type="protein sequence ID" value="JAA78955.1"/>
    <property type="molecule type" value="Transcribed_RNA"/>
</dbReference>
<protein>
    <submittedName>
        <fullName evidence="1">Uncharacterized protein</fullName>
    </submittedName>
</protein>